<dbReference type="GO" id="GO:0009986">
    <property type="term" value="C:cell surface"/>
    <property type="evidence" value="ECO:0007669"/>
    <property type="project" value="TreeGrafter"/>
</dbReference>
<keyword evidence="4" id="KW-0624">Polysaccharide degradation</keyword>
<keyword evidence="6" id="KW-1185">Reference proteome</keyword>
<dbReference type="GO" id="GO:0005576">
    <property type="term" value="C:extracellular region"/>
    <property type="evidence" value="ECO:0007669"/>
    <property type="project" value="TreeGrafter"/>
</dbReference>
<reference evidence="5 6" key="1">
    <citation type="submission" date="2020-06" db="EMBL/GenBank/DDBJ databases">
        <authorList>
            <person name="Li R."/>
            <person name="Bekaert M."/>
        </authorList>
    </citation>
    <scope>NUCLEOTIDE SEQUENCE [LARGE SCALE GENOMIC DNA]</scope>
    <source>
        <strain evidence="6">wild</strain>
    </source>
</reference>
<dbReference type="InterPro" id="IPR017853">
    <property type="entry name" value="GH"/>
</dbReference>
<evidence type="ECO:0000256" key="2">
    <source>
        <dbReference type="ARBA" id="ARBA00023277"/>
    </source>
</evidence>
<organism evidence="5 6">
    <name type="scientific">Mytilus coruscus</name>
    <name type="common">Sea mussel</name>
    <dbReference type="NCBI Taxonomy" id="42192"/>
    <lineage>
        <taxon>Eukaryota</taxon>
        <taxon>Metazoa</taxon>
        <taxon>Spiralia</taxon>
        <taxon>Lophotrochozoa</taxon>
        <taxon>Mollusca</taxon>
        <taxon>Bivalvia</taxon>
        <taxon>Autobranchia</taxon>
        <taxon>Pteriomorphia</taxon>
        <taxon>Mytilida</taxon>
        <taxon>Mytiloidea</taxon>
        <taxon>Mytilidae</taxon>
        <taxon>Mytilinae</taxon>
        <taxon>Mytilus</taxon>
    </lineage>
</organism>
<evidence type="ECO:0008006" key="7">
    <source>
        <dbReference type="Google" id="ProtNLM"/>
    </source>
</evidence>
<dbReference type="EMBL" id="CACVKT020004454">
    <property type="protein sequence ID" value="CAC5390130.1"/>
    <property type="molecule type" value="Genomic_DNA"/>
</dbReference>
<evidence type="ECO:0000313" key="6">
    <source>
        <dbReference type="Proteomes" id="UP000507470"/>
    </source>
</evidence>
<dbReference type="Gene3D" id="3.20.20.80">
    <property type="entry name" value="Glycosidases"/>
    <property type="match status" value="2"/>
</dbReference>
<evidence type="ECO:0000256" key="1">
    <source>
        <dbReference type="ARBA" id="ARBA00022801"/>
    </source>
</evidence>
<dbReference type="Proteomes" id="UP000507470">
    <property type="component" value="Unassembled WGS sequence"/>
</dbReference>
<evidence type="ECO:0000256" key="4">
    <source>
        <dbReference type="ARBA" id="ARBA00023326"/>
    </source>
</evidence>
<name>A0A6J8C4Z1_MYTCO</name>
<dbReference type="PANTHER" id="PTHR31297:SF41">
    <property type="entry name" value="ENDOGLUCANASE, PUTATIVE (AFU_ORTHOLOGUE AFUA_5G01830)-RELATED"/>
    <property type="match status" value="1"/>
</dbReference>
<sequence>MVRKASKLSVILLQKKPKMMTIVVLVVMCACCFKDSLACHNPYTPTEYRTKIAQGFSTNYFKTLNFKKYNRKNLDDVYERGFRNLRLRCRADLDNLNMTVFLNNLETVVDDCLATDIAPIVSWIHHEAEAFATESHRIKYLEWWTSVAEKLKDKDYRLSFNLFTELGVDSCGNACAESLRENTAKYNDWTSAVVKKIRESGGKNDKRIVILGSPKKTAKGLEEIDQNIYKNDHYMMAEWHIYASGPNKKLKNNGNPGQKYWDGTGDHFGKSNVMTAIGYANYFTSFYNLTTYLGAWMPQANENGDLNQTEIINFGKYFVQVIKPIPWSMNVLDTYYDTKNSDWILDKQVIKGQTLNMSQTVVDDCLATDIDFNLVSWIHHEAEAFATESHRIKYLEWWTSVAEKLKDKDYRLSFNLFTELGVDSCGNACAESLRENTAKYNDWTSAVVKKIRESGGKNDKRIVILGSPKKTAKGLEEIDHNIYKNDHYMMAEWHIYASGPNKKLKNNGNPGQKYWDGTGDHFGKSNVMTAIGYANYFTSFYNLTTYLGAWMPQANENGDLNQTEIINFGKYFVQVIKPIPWSMNVLDTYYDTKNSDWILHEQVIKGQTLNMSRVLDEIISVM</sequence>
<evidence type="ECO:0000256" key="3">
    <source>
        <dbReference type="ARBA" id="ARBA00023295"/>
    </source>
</evidence>
<dbReference type="OrthoDB" id="6065048at2759"/>
<keyword evidence="1" id="KW-0378">Hydrolase</keyword>
<dbReference type="PROSITE" id="PS51257">
    <property type="entry name" value="PROKAR_LIPOPROTEIN"/>
    <property type="match status" value="1"/>
</dbReference>
<proteinExistence type="predicted"/>
<dbReference type="AlphaFoldDB" id="A0A6J8C4Z1"/>
<keyword evidence="2" id="KW-0119">Carbohydrate metabolism</keyword>
<evidence type="ECO:0000313" key="5">
    <source>
        <dbReference type="EMBL" id="CAC5390130.1"/>
    </source>
</evidence>
<dbReference type="SUPFAM" id="SSF51445">
    <property type="entry name" value="(Trans)glycosidases"/>
    <property type="match status" value="2"/>
</dbReference>
<dbReference type="GO" id="GO:0008422">
    <property type="term" value="F:beta-glucosidase activity"/>
    <property type="evidence" value="ECO:0007669"/>
    <property type="project" value="TreeGrafter"/>
</dbReference>
<dbReference type="InterPro" id="IPR050386">
    <property type="entry name" value="Glycosyl_hydrolase_5"/>
</dbReference>
<accession>A0A6J8C4Z1</accession>
<gene>
    <name evidence="5" type="ORF">MCOR_25246</name>
</gene>
<keyword evidence="3" id="KW-0326">Glycosidase</keyword>
<protein>
    <recommendedName>
        <fullName evidence="7">Glycoside hydrolase family 5 domain-containing protein</fullName>
    </recommendedName>
</protein>
<dbReference type="GO" id="GO:0009251">
    <property type="term" value="P:glucan catabolic process"/>
    <property type="evidence" value="ECO:0007669"/>
    <property type="project" value="TreeGrafter"/>
</dbReference>
<dbReference type="PANTHER" id="PTHR31297">
    <property type="entry name" value="GLUCAN ENDO-1,6-BETA-GLUCOSIDASE B"/>
    <property type="match status" value="1"/>
</dbReference>